<keyword evidence="3" id="KW-1185">Reference proteome</keyword>
<evidence type="ECO:0000313" key="3">
    <source>
        <dbReference type="Proteomes" id="UP001500037"/>
    </source>
</evidence>
<comment type="caution">
    <text evidence="2">The sequence shown here is derived from an EMBL/GenBank/DDBJ whole genome shotgun (WGS) entry which is preliminary data.</text>
</comment>
<protein>
    <submittedName>
        <fullName evidence="2">ATP/GTP-binding protein</fullName>
    </submittedName>
</protein>
<dbReference type="EMBL" id="BAAALF010000001">
    <property type="protein sequence ID" value="GAA1215279.1"/>
    <property type="molecule type" value="Genomic_DNA"/>
</dbReference>
<sequence length="300" mass="30119">MLSRTAAAVAGALLALVNPTSTALADGQGTHYGTTVCGSSACDLSAAHLGAAPAAAGAAPTAEGDAKPAGNGPRPACVSVPASDVLKLSDGHQGQWYELDCGGTLPQGGFGSTPLTGGPLWADLGKPEAAEQAPAVDPVVLAAQAVARLELPRPTVRMSPPETSHQVVGVPAWLWVQKSSWKPVQSSAEVPGVTVQATATPSSVVWEFGDGSEPVVCRGPGTPYSPGADPAAASPDCGHTFARPSAGERDGVFQAVVTTHWSVVWTGAGQGGIFPDLTSRTVLPVKVVEVQSLVVAGTGR</sequence>
<organism evidence="2 3">
    <name type="scientific">Kitasatospora nipponensis</name>
    <dbReference type="NCBI Taxonomy" id="258049"/>
    <lineage>
        <taxon>Bacteria</taxon>
        <taxon>Bacillati</taxon>
        <taxon>Actinomycetota</taxon>
        <taxon>Actinomycetes</taxon>
        <taxon>Kitasatosporales</taxon>
        <taxon>Streptomycetaceae</taxon>
        <taxon>Kitasatospora</taxon>
    </lineage>
</organism>
<evidence type="ECO:0000313" key="2">
    <source>
        <dbReference type="EMBL" id="GAA1215279.1"/>
    </source>
</evidence>
<reference evidence="2 3" key="1">
    <citation type="journal article" date="2019" name="Int. J. Syst. Evol. Microbiol.">
        <title>The Global Catalogue of Microorganisms (GCM) 10K type strain sequencing project: providing services to taxonomists for standard genome sequencing and annotation.</title>
        <authorList>
            <consortium name="The Broad Institute Genomics Platform"/>
            <consortium name="The Broad Institute Genome Sequencing Center for Infectious Disease"/>
            <person name="Wu L."/>
            <person name="Ma J."/>
        </authorList>
    </citation>
    <scope>NUCLEOTIDE SEQUENCE [LARGE SCALE GENOMIC DNA]</scope>
    <source>
        <strain evidence="2 3">JCM 13004</strain>
    </source>
</reference>
<proteinExistence type="predicted"/>
<dbReference type="Proteomes" id="UP001500037">
    <property type="component" value="Unassembled WGS sequence"/>
</dbReference>
<gene>
    <name evidence="2" type="ORF">GCM10009665_01390</name>
</gene>
<feature type="signal peptide" evidence="1">
    <location>
        <begin position="1"/>
        <end position="25"/>
    </location>
</feature>
<evidence type="ECO:0000256" key="1">
    <source>
        <dbReference type="SAM" id="SignalP"/>
    </source>
</evidence>
<accession>A0ABN1VKN6</accession>
<keyword evidence="1" id="KW-0732">Signal</keyword>
<feature type="chain" id="PRO_5046531047" evidence="1">
    <location>
        <begin position="26"/>
        <end position="300"/>
    </location>
</feature>
<name>A0ABN1VKN6_9ACTN</name>